<protein>
    <submittedName>
        <fullName evidence="2">Uncharacterized protein</fullName>
    </submittedName>
</protein>
<feature type="compositionally biased region" description="Polar residues" evidence="1">
    <location>
        <begin position="22"/>
        <end position="31"/>
    </location>
</feature>
<dbReference type="AlphaFoldDB" id="A0A919KNY8"/>
<dbReference type="Proteomes" id="UP000617734">
    <property type="component" value="Unassembled WGS sequence"/>
</dbReference>
<feature type="compositionally biased region" description="Low complexity" evidence="1">
    <location>
        <begin position="36"/>
        <end position="51"/>
    </location>
</feature>
<organism evidence="2 3">
    <name type="scientific">Kitasatospora indigofera</name>
    <dbReference type="NCBI Taxonomy" id="67307"/>
    <lineage>
        <taxon>Bacteria</taxon>
        <taxon>Bacillati</taxon>
        <taxon>Actinomycetota</taxon>
        <taxon>Actinomycetes</taxon>
        <taxon>Kitasatosporales</taxon>
        <taxon>Streptomycetaceae</taxon>
        <taxon>Kitasatospora</taxon>
    </lineage>
</organism>
<proteinExistence type="predicted"/>
<reference evidence="2" key="2">
    <citation type="submission" date="2020-09" db="EMBL/GenBank/DDBJ databases">
        <authorList>
            <person name="Sun Q."/>
            <person name="Ohkuma M."/>
        </authorList>
    </citation>
    <scope>NUCLEOTIDE SEQUENCE</scope>
    <source>
        <strain evidence="2">JCM 4646</strain>
    </source>
</reference>
<keyword evidence="3" id="KW-1185">Reference proteome</keyword>
<reference evidence="2" key="1">
    <citation type="journal article" date="2014" name="Int. J. Syst. Evol. Microbiol.">
        <title>Complete genome sequence of Corynebacterium casei LMG S-19264T (=DSM 44701T), isolated from a smear-ripened cheese.</title>
        <authorList>
            <consortium name="US DOE Joint Genome Institute (JGI-PGF)"/>
            <person name="Walter F."/>
            <person name="Albersmeier A."/>
            <person name="Kalinowski J."/>
            <person name="Ruckert C."/>
        </authorList>
    </citation>
    <scope>NUCLEOTIDE SEQUENCE</scope>
    <source>
        <strain evidence="2">JCM 4646</strain>
    </source>
</reference>
<evidence type="ECO:0000256" key="1">
    <source>
        <dbReference type="SAM" id="MobiDB-lite"/>
    </source>
</evidence>
<feature type="region of interest" description="Disordered" evidence="1">
    <location>
        <begin position="1"/>
        <end position="71"/>
    </location>
</feature>
<comment type="caution">
    <text evidence="2">The sequence shown here is derived from an EMBL/GenBank/DDBJ whole genome shotgun (WGS) entry which is preliminary data.</text>
</comment>
<dbReference type="EMBL" id="BNBO01000008">
    <property type="protein sequence ID" value="GHH67153.1"/>
    <property type="molecule type" value="Genomic_DNA"/>
</dbReference>
<evidence type="ECO:0000313" key="3">
    <source>
        <dbReference type="Proteomes" id="UP000617734"/>
    </source>
</evidence>
<gene>
    <name evidence="2" type="ORF">GCM10018781_22050</name>
</gene>
<sequence>MKDDGTSAHRSPTVTPPVPGRQNLQQSTISAADQRGTPPKGLAATAPAAAGGDTGQERQLVRKSTMVPESG</sequence>
<accession>A0A919KNY8</accession>
<evidence type="ECO:0000313" key="2">
    <source>
        <dbReference type="EMBL" id="GHH67153.1"/>
    </source>
</evidence>
<name>A0A919KNY8_9ACTN</name>